<dbReference type="Gene3D" id="3.40.50.1820">
    <property type="entry name" value="alpha/beta hydrolase"/>
    <property type="match status" value="1"/>
</dbReference>
<feature type="domain" description="Alpha/beta hydrolase fold-3" evidence="2">
    <location>
        <begin position="156"/>
        <end position="397"/>
    </location>
</feature>
<evidence type="ECO:0000313" key="4">
    <source>
        <dbReference type="Proteomes" id="UP000019478"/>
    </source>
</evidence>
<organism evidence="3 4">
    <name type="scientific">Capronia epimyces CBS 606.96</name>
    <dbReference type="NCBI Taxonomy" id="1182542"/>
    <lineage>
        <taxon>Eukaryota</taxon>
        <taxon>Fungi</taxon>
        <taxon>Dikarya</taxon>
        <taxon>Ascomycota</taxon>
        <taxon>Pezizomycotina</taxon>
        <taxon>Eurotiomycetes</taxon>
        <taxon>Chaetothyriomycetidae</taxon>
        <taxon>Chaetothyriales</taxon>
        <taxon>Herpotrichiellaceae</taxon>
        <taxon>Capronia</taxon>
    </lineage>
</organism>
<dbReference type="STRING" id="1182542.W9YKY7"/>
<dbReference type="SUPFAM" id="SSF53474">
    <property type="entry name" value="alpha/beta-Hydrolases"/>
    <property type="match status" value="1"/>
</dbReference>
<evidence type="ECO:0000259" key="2">
    <source>
        <dbReference type="Pfam" id="PF07859"/>
    </source>
</evidence>
<dbReference type="OrthoDB" id="5354320at2759"/>
<dbReference type="EMBL" id="AMGY01000005">
    <property type="protein sequence ID" value="EXJ82924.1"/>
    <property type="molecule type" value="Genomic_DNA"/>
</dbReference>
<dbReference type="HOGENOM" id="CLU_027519_0_0_1"/>
<proteinExistence type="predicted"/>
<accession>W9YKY7</accession>
<reference evidence="3 4" key="1">
    <citation type="submission" date="2013-03" db="EMBL/GenBank/DDBJ databases">
        <title>The Genome Sequence of Capronia epimyces CBS 606.96.</title>
        <authorList>
            <consortium name="The Broad Institute Genomics Platform"/>
            <person name="Cuomo C."/>
            <person name="de Hoog S."/>
            <person name="Gorbushina A."/>
            <person name="Walker B."/>
            <person name="Young S.K."/>
            <person name="Zeng Q."/>
            <person name="Gargeya S."/>
            <person name="Fitzgerald M."/>
            <person name="Haas B."/>
            <person name="Abouelleil A."/>
            <person name="Allen A.W."/>
            <person name="Alvarado L."/>
            <person name="Arachchi H.M."/>
            <person name="Berlin A.M."/>
            <person name="Chapman S.B."/>
            <person name="Gainer-Dewar J."/>
            <person name="Goldberg J."/>
            <person name="Griggs A."/>
            <person name="Gujja S."/>
            <person name="Hansen M."/>
            <person name="Howarth C."/>
            <person name="Imamovic A."/>
            <person name="Ireland A."/>
            <person name="Larimer J."/>
            <person name="McCowan C."/>
            <person name="Murphy C."/>
            <person name="Pearson M."/>
            <person name="Poon T.W."/>
            <person name="Priest M."/>
            <person name="Roberts A."/>
            <person name="Saif S."/>
            <person name="Shea T."/>
            <person name="Sisk P."/>
            <person name="Sykes S."/>
            <person name="Wortman J."/>
            <person name="Nusbaum C."/>
            <person name="Birren B."/>
        </authorList>
    </citation>
    <scope>NUCLEOTIDE SEQUENCE [LARGE SCALE GENOMIC DNA]</scope>
    <source>
        <strain evidence="3 4">CBS 606.96</strain>
    </source>
</reference>
<dbReference type="Pfam" id="PF07859">
    <property type="entry name" value="Abhydrolase_3"/>
    <property type="match status" value="1"/>
</dbReference>
<dbReference type="InterPro" id="IPR029058">
    <property type="entry name" value="AB_hydrolase_fold"/>
</dbReference>
<dbReference type="InterPro" id="IPR013094">
    <property type="entry name" value="AB_hydrolase_3"/>
</dbReference>
<dbReference type="GeneID" id="19170847"/>
<dbReference type="PANTHER" id="PTHR48081:SF25">
    <property type="entry name" value="PUTATIVE (AFU_ORTHOLOGUE AFUA_3G11560)-RELATED"/>
    <property type="match status" value="1"/>
</dbReference>
<name>W9YKY7_9EURO</name>
<dbReference type="PANTHER" id="PTHR48081">
    <property type="entry name" value="AB HYDROLASE SUPERFAMILY PROTEIN C4A8.06C"/>
    <property type="match status" value="1"/>
</dbReference>
<dbReference type="AlphaFoldDB" id="W9YKY7"/>
<dbReference type="InterPro" id="IPR050300">
    <property type="entry name" value="GDXG_lipolytic_enzyme"/>
</dbReference>
<evidence type="ECO:0000313" key="3">
    <source>
        <dbReference type="EMBL" id="EXJ82924.1"/>
    </source>
</evidence>
<dbReference type="RefSeq" id="XP_007735047.1">
    <property type="nucleotide sequence ID" value="XM_007736857.1"/>
</dbReference>
<protein>
    <recommendedName>
        <fullName evidence="2">Alpha/beta hydrolase fold-3 domain-containing protein</fullName>
    </recommendedName>
</protein>
<dbReference type="Proteomes" id="UP000019478">
    <property type="component" value="Unassembled WGS sequence"/>
</dbReference>
<comment type="caution">
    <text evidence="3">The sequence shown here is derived from an EMBL/GenBank/DDBJ whole genome shotgun (WGS) entry which is preliminary data.</text>
</comment>
<evidence type="ECO:0000256" key="1">
    <source>
        <dbReference type="ARBA" id="ARBA00022801"/>
    </source>
</evidence>
<dbReference type="GO" id="GO:0016787">
    <property type="term" value="F:hydrolase activity"/>
    <property type="evidence" value="ECO:0007669"/>
    <property type="project" value="UniProtKB-KW"/>
</dbReference>
<keyword evidence="4" id="KW-1185">Reference proteome</keyword>
<keyword evidence="1" id="KW-0378">Hydrolase</keyword>
<gene>
    <name evidence="3" type="ORF">A1O3_06740</name>
</gene>
<sequence length="490" mass="53669">MDISPRALLRLLFPRLPLIFKTALLNALSLSPNSSKQDLKTEVVVRLLRDIISARRSVGFMQKYTTKDPGIKGPVVVSKVTVPPPPDQNGPRDAVCSAIKELGDGTETYMVPETAAVEAEWTGYRANVSPSEPRPDLPEEEHYALLSENVSSSLTILYFHGGAYYLMDPASVRDTTTRLARLTGGRCYSVRYRLAPQNPFPAQLLDALVAYLSLLSPPPGAFHEPVLAKDIVFAGESAGGNLSLALLQLLLTLRRTGTETIKFHGADVPVQLPAGVAVNSPWVDITRSLPSNINNAFYDYLEPLAPTGLSNTEPLPDPFWPTSPPRADIFCNASMMVHPLASPVQANSELWIGGPPVWICVGNETLEDEATVLARRMHQGGVPLSLVGYEGMPHCFAMIFPTSPTGKDCFERWGKFCSDVVKGTQLGSSKAGWVKAFSNPLHLEEVDVQNLTSLSDQDVTEITGSMRKHFLIREEELVRKWSEPKARAKL</sequence>
<dbReference type="eggNOG" id="KOG1515">
    <property type="taxonomic scope" value="Eukaryota"/>
</dbReference>